<dbReference type="Gene3D" id="3.40.50.1460">
    <property type="match status" value="1"/>
</dbReference>
<name>A0A8J3T9J7_9ACTN</name>
<sequence>MAELSDPNRSRAVLVGAGAYTQLQPLPTVADNLSGLGDVLTDARLWGLPAANCHLVGDPATPQEVVRTLRTAARTTGVGGLLLVYFAGHGVVDERTGELHLAVGQTDREAAYATAVPYEWIRRAVLESPASRRLVILDCCYAGRAISGMGDDDLSAVADEVEIDRTCVLVATSPNRTALAPPDEKYTAFTGALVNVLRQGVPDGPDPLNVATVYDEVLRDLRRLARPLPELRARNRGETLPLVRNAAHPARPAAPVPATVPAPFSHAGMVLVAGPGVSDPELRGASLAILAHSPTTGALGVQLNRGTSRSARDVFDEPTPEVLTSAPVFDGGPVRDVVILLAAPRTGAAEPAGFRPLRGRGLGTVPVPLTPAAAAGLSAACLFVGYLGWRPGQLEAELAAGELVVTNRSLETWFWQQHDRH</sequence>
<dbReference type="GO" id="GO:0004197">
    <property type="term" value="F:cysteine-type endopeptidase activity"/>
    <property type="evidence" value="ECO:0007669"/>
    <property type="project" value="InterPro"/>
</dbReference>
<dbReference type="Proteomes" id="UP000599074">
    <property type="component" value="Unassembled WGS sequence"/>
</dbReference>
<dbReference type="Pfam" id="PF02622">
    <property type="entry name" value="DUF179"/>
    <property type="match status" value="1"/>
</dbReference>
<dbReference type="Gene3D" id="3.40.1740.10">
    <property type="entry name" value="VC0467-like"/>
    <property type="match status" value="1"/>
</dbReference>
<organism evidence="2 3">
    <name type="scientific">Planosporangium mesophilum</name>
    <dbReference type="NCBI Taxonomy" id="689768"/>
    <lineage>
        <taxon>Bacteria</taxon>
        <taxon>Bacillati</taxon>
        <taxon>Actinomycetota</taxon>
        <taxon>Actinomycetes</taxon>
        <taxon>Micromonosporales</taxon>
        <taxon>Micromonosporaceae</taxon>
        <taxon>Planosporangium</taxon>
    </lineage>
</organism>
<dbReference type="InterPro" id="IPR011600">
    <property type="entry name" value="Pept_C14_caspase"/>
</dbReference>
<proteinExistence type="predicted"/>
<evidence type="ECO:0000313" key="2">
    <source>
        <dbReference type="EMBL" id="GII21752.1"/>
    </source>
</evidence>
<dbReference type="GO" id="GO:0006508">
    <property type="term" value="P:proteolysis"/>
    <property type="evidence" value="ECO:0007669"/>
    <property type="project" value="InterPro"/>
</dbReference>
<dbReference type="Pfam" id="PF00656">
    <property type="entry name" value="Peptidase_C14"/>
    <property type="match status" value="1"/>
</dbReference>
<dbReference type="NCBIfam" id="NF047832">
    <property type="entry name" value="caspase_w_EACC1"/>
    <property type="match status" value="1"/>
</dbReference>
<dbReference type="SUPFAM" id="SSF143456">
    <property type="entry name" value="VC0467-like"/>
    <property type="match status" value="1"/>
</dbReference>
<keyword evidence="3" id="KW-1185">Reference proteome</keyword>
<gene>
    <name evidence="2" type="ORF">Pme01_13490</name>
</gene>
<feature type="domain" description="Peptidase C14 caspase" evidence="1">
    <location>
        <begin position="10"/>
        <end position="221"/>
    </location>
</feature>
<dbReference type="AlphaFoldDB" id="A0A8J3T9J7"/>
<evidence type="ECO:0000259" key="1">
    <source>
        <dbReference type="Pfam" id="PF00656"/>
    </source>
</evidence>
<accession>A0A8J3T9J7</accession>
<dbReference type="EMBL" id="BOON01000012">
    <property type="protein sequence ID" value="GII21752.1"/>
    <property type="molecule type" value="Genomic_DNA"/>
</dbReference>
<evidence type="ECO:0000313" key="3">
    <source>
        <dbReference type="Proteomes" id="UP000599074"/>
    </source>
</evidence>
<dbReference type="InterPro" id="IPR003774">
    <property type="entry name" value="AlgH-like"/>
</dbReference>
<dbReference type="RefSeq" id="WP_168114821.1">
    <property type="nucleotide sequence ID" value="NZ_BOON01000012.1"/>
</dbReference>
<comment type="caution">
    <text evidence="2">The sequence shown here is derived from an EMBL/GenBank/DDBJ whole genome shotgun (WGS) entry which is preliminary data.</text>
</comment>
<dbReference type="SUPFAM" id="SSF52129">
    <property type="entry name" value="Caspase-like"/>
    <property type="match status" value="1"/>
</dbReference>
<dbReference type="InterPro" id="IPR029030">
    <property type="entry name" value="Caspase-like_dom_sf"/>
</dbReference>
<protein>
    <recommendedName>
        <fullName evidence="1">Peptidase C14 caspase domain-containing protein</fullName>
    </recommendedName>
</protein>
<reference evidence="2" key="1">
    <citation type="submission" date="2021-01" db="EMBL/GenBank/DDBJ databases">
        <title>Whole genome shotgun sequence of Planosporangium mesophilum NBRC 109066.</title>
        <authorList>
            <person name="Komaki H."/>
            <person name="Tamura T."/>
        </authorList>
    </citation>
    <scope>NUCLEOTIDE SEQUENCE</scope>
    <source>
        <strain evidence="2">NBRC 109066</strain>
    </source>
</reference>